<proteinExistence type="predicted"/>
<sequence length="97" mass="10579">MASGSCNRLIHKTQGVTNVVHCACACSRHLFAASLTQLPCICHGSVDDPKENAKGPFSAFVFDASITFRCLPSHLFTVNFGFIPRYVDVAVTRLLSY</sequence>
<gene>
    <name evidence="1" type="ORF">T12_1994</name>
</gene>
<accession>A0A0V0Z585</accession>
<organism evidence="1 2">
    <name type="scientific">Trichinella patagoniensis</name>
    <dbReference type="NCBI Taxonomy" id="990121"/>
    <lineage>
        <taxon>Eukaryota</taxon>
        <taxon>Metazoa</taxon>
        <taxon>Ecdysozoa</taxon>
        <taxon>Nematoda</taxon>
        <taxon>Enoplea</taxon>
        <taxon>Dorylaimia</taxon>
        <taxon>Trichinellida</taxon>
        <taxon>Trichinellidae</taxon>
        <taxon>Trichinella</taxon>
    </lineage>
</organism>
<reference evidence="1 2" key="1">
    <citation type="submission" date="2015-01" db="EMBL/GenBank/DDBJ databases">
        <title>Evolution of Trichinella species and genotypes.</title>
        <authorList>
            <person name="Korhonen P.K."/>
            <person name="Edoardo P."/>
            <person name="Giuseppe L.R."/>
            <person name="Gasser R.B."/>
        </authorList>
    </citation>
    <scope>NUCLEOTIDE SEQUENCE [LARGE SCALE GENOMIC DNA]</scope>
    <source>
        <strain evidence="1">ISS2496</strain>
    </source>
</reference>
<protein>
    <submittedName>
        <fullName evidence="1">Uncharacterized protein</fullName>
    </submittedName>
</protein>
<evidence type="ECO:0000313" key="2">
    <source>
        <dbReference type="Proteomes" id="UP000054783"/>
    </source>
</evidence>
<name>A0A0V0Z585_9BILA</name>
<dbReference type="Proteomes" id="UP000054783">
    <property type="component" value="Unassembled WGS sequence"/>
</dbReference>
<keyword evidence="2" id="KW-1185">Reference proteome</keyword>
<dbReference type="AlphaFoldDB" id="A0A0V0Z585"/>
<comment type="caution">
    <text evidence="1">The sequence shown here is derived from an EMBL/GenBank/DDBJ whole genome shotgun (WGS) entry which is preliminary data.</text>
</comment>
<dbReference type="EMBL" id="JYDQ01000454">
    <property type="protein sequence ID" value="KRY07475.1"/>
    <property type="molecule type" value="Genomic_DNA"/>
</dbReference>
<evidence type="ECO:0000313" key="1">
    <source>
        <dbReference type="EMBL" id="KRY07475.1"/>
    </source>
</evidence>